<evidence type="ECO:0000256" key="5">
    <source>
        <dbReference type="SAM" id="MobiDB-lite"/>
    </source>
</evidence>
<feature type="region of interest" description="Disordered" evidence="5">
    <location>
        <begin position="1842"/>
        <end position="1875"/>
    </location>
</feature>
<evidence type="ECO:0000313" key="7">
    <source>
        <dbReference type="EMBL" id="GMI48832.1"/>
    </source>
</evidence>
<keyword evidence="1" id="KW-0479">Metal-binding</keyword>
<name>A0A9W7GNB9_9STRA</name>
<dbReference type="InterPro" id="IPR001876">
    <property type="entry name" value="Znf_RanBP2"/>
</dbReference>
<feature type="region of interest" description="Disordered" evidence="5">
    <location>
        <begin position="1403"/>
        <end position="1430"/>
    </location>
</feature>
<feature type="compositionally biased region" description="Polar residues" evidence="5">
    <location>
        <begin position="1419"/>
        <end position="1428"/>
    </location>
</feature>
<comment type="caution">
    <text evidence="7">The sequence shown here is derived from an EMBL/GenBank/DDBJ whole genome shotgun (WGS) entry which is preliminary data.</text>
</comment>
<feature type="region of interest" description="Disordered" evidence="5">
    <location>
        <begin position="343"/>
        <end position="372"/>
    </location>
</feature>
<reference evidence="8" key="1">
    <citation type="journal article" date="2023" name="Commun. Biol.">
        <title>Genome analysis of Parmales, the sister group of diatoms, reveals the evolutionary specialization of diatoms from phago-mixotrophs to photoautotrophs.</title>
        <authorList>
            <person name="Ban H."/>
            <person name="Sato S."/>
            <person name="Yoshikawa S."/>
            <person name="Yamada K."/>
            <person name="Nakamura Y."/>
            <person name="Ichinomiya M."/>
            <person name="Sato N."/>
            <person name="Blanc-Mathieu R."/>
            <person name="Endo H."/>
            <person name="Kuwata A."/>
            <person name="Ogata H."/>
        </authorList>
    </citation>
    <scope>NUCLEOTIDE SEQUENCE [LARGE SCALE GENOMIC DNA]</scope>
</reference>
<keyword evidence="8" id="KW-1185">Reference proteome</keyword>
<dbReference type="EMBL" id="BRYA01000438">
    <property type="protein sequence ID" value="GMI48832.1"/>
    <property type="molecule type" value="Genomic_DNA"/>
</dbReference>
<dbReference type="InterPro" id="IPR053234">
    <property type="entry name" value="RPM1_Interactor"/>
</dbReference>
<dbReference type="PANTHER" id="PTHR33443">
    <property type="entry name" value="ZGC:112980"/>
    <property type="match status" value="1"/>
</dbReference>
<protein>
    <recommendedName>
        <fullName evidence="6">RanBP2-type domain-containing protein</fullName>
    </recommendedName>
</protein>
<dbReference type="PROSITE" id="PS01358">
    <property type="entry name" value="ZF_RANBP2_1"/>
    <property type="match status" value="1"/>
</dbReference>
<evidence type="ECO:0000256" key="2">
    <source>
        <dbReference type="ARBA" id="ARBA00022771"/>
    </source>
</evidence>
<keyword evidence="2 4" id="KW-0863">Zinc-finger</keyword>
<evidence type="ECO:0000259" key="6">
    <source>
        <dbReference type="PROSITE" id="PS50199"/>
    </source>
</evidence>
<feature type="compositionally biased region" description="Pro residues" evidence="5">
    <location>
        <begin position="263"/>
        <end position="272"/>
    </location>
</feature>
<feature type="domain" description="RanBP2-type" evidence="6">
    <location>
        <begin position="275"/>
        <end position="304"/>
    </location>
</feature>
<accession>A0A9W7GNB9</accession>
<dbReference type="GO" id="GO:0008270">
    <property type="term" value="F:zinc ion binding"/>
    <property type="evidence" value="ECO:0007669"/>
    <property type="project" value="UniProtKB-KW"/>
</dbReference>
<dbReference type="PANTHER" id="PTHR33443:SF30">
    <property type="entry name" value="SARCOSINE DEHYDROGENASE-2C PROTEIN"/>
    <property type="match status" value="1"/>
</dbReference>
<evidence type="ECO:0000256" key="3">
    <source>
        <dbReference type="ARBA" id="ARBA00022833"/>
    </source>
</evidence>
<organism evidence="7 8">
    <name type="scientific">Triparma columacea</name>
    <dbReference type="NCBI Taxonomy" id="722753"/>
    <lineage>
        <taxon>Eukaryota</taxon>
        <taxon>Sar</taxon>
        <taxon>Stramenopiles</taxon>
        <taxon>Ochrophyta</taxon>
        <taxon>Bolidophyceae</taxon>
        <taxon>Parmales</taxon>
        <taxon>Triparmaceae</taxon>
        <taxon>Triparma</taxon>
    </lineage>
</organism>
<evidence type="ECO:0000313" key="8">
    <source>
        <dbReference type="Proteomes" id="UP001165065"/>
    </source>
</evidence>
<sequence length="2666" mass="299107">MTESKALLTCLLPRSDQEMFVSPPGSPGYLEVGDSVWVDFSNTSHDNFGESAIPPWPGMVVDIQYNDETLIASKVKVCFHEEDGDHTLLIARCRKFVGLTVVSDETDVSLNDIQTCEPFGSFKNDIFCRNWRYKGSGWNTSSNPNVKAWQGDVLHFTTAYLKDRLGPDSEDVEVALRLKTFEKKMKALELLLLAHYMSPKLQNGHDADASLSASPSFPTPASTSVREQSSANKRPTTSPSPSSPRRKVKLSKTSSASTAPIAPVVPPKPPPTSKWKSAWSCTNCLNHNKAANFYCEFCGFEQPDPATNDSPIIIDDENVTSISKALGSKGNNPDDAIDLISSDEEEENEVEGASANVKTEHTPVGFGEADQPPDVIEVERPDWAPPLATTFNMELSANKSEGFATKPALSSKVVESVEMEDGEELVVLYDNSKNSLDMPHSRCDCIVKPFCKGRTDYSDSSNQANIFLPSELHENTKYCPQCYCFVCQTQAPCAMWTKGKLPHCNASQRQVAYKRARQFHSDPFKDLIMGCIPTRSADDNSLLHPMVSNLLSDVNSHARSIDRLSESYQIGRQERSASSSNPFASMMAQLMGIHEDSEDESGDYVHSFTSLYNMMKNNLQDLESAIASDDGPDAEFDFLSTCMRLVNLMSKFFKVSWELPHRMDRSSLRHRSDPKAKERYEELMKSFETLFAKIALSDRCIGDTKNALSTALKKVASNLSSEDTSVQPFLDLLELQWDPSSPIGVLYSGKFSKNKDKLKAVIAAVDANPVLSAESLRVKQVRAQMLSKKNLEAETVMFRALIGDYEKLVMDELQSVIVYLRSKVFDYDKFHTQLSFVHDNFMKCSEFTVSFTFSILMNITTLVDVASNKKKTAKAMTKDRYGQFLSMVTMMMFKLHQSQATNQTLTVVDEEEDSTAEYTYVKLLSTLSKEFMKWNFFTVTERSCNYPKPLELPLGALQEAAKNSVLSTSLAPSAVPTGVPETKFAINLIGSILGSHLHSSNIVNVGGCGRYGCDCGYDEEKGMIGEVRGVISDMMASKDYANIVLIVHTMEAEKNVKAKTVDKVAIDVFSKIWTFPYSLSRGSVGYSKSRKIAAQDKKISFKHFPRSAVMRWLLRHEDSWLGVESYFLLLMKVLDEGDIDLLLKSVLAFVTIALDAMDESDTSATRKELMRFRERFSYNQTSNLVELLGDYFLEPLLTAMTVSANDKNDILGKVLSFEPSPEKIKRAITHFKSLGGLSEETRSMISRNCIKSSKSVAVKFEVLLTLEAWDDIKKLLFSPAVFGKAESIRSMYEILWDERNGISETLKQNPEAKQKVVPLLVKWAMDDLRAKATLKDFDDYSYGPSDLCFPSGVTRLPFRENLSISLLCRILEVCAGVSENVDDTGQEIIDVLKLMEECIRRNMEKHSSRHSRDPLQCSEGGNPSYTSKSDTKTGLVGYPGFLPPQVLLTAVRFSKSAKGDGKQAEIMKKVDDLLPFATNQIMAMFRLRHNSSSFEKRGDVDFEVYFSLLVELSFSGEGNFEERVEKNFGRFIKNLADFVWRKFKKVAVPADTQDSTSFPQFHAHATTNDVHDLCFALDNFFVAYLERSGLELADVKAVGQDYEKRAKVLKLKKTAFGNIKEPLQWFSRRGMFERVTLLAFGELRATFGDEIFDTMKEQYVYGDPKSDFFESMVAKPMDDWLRSWGLLPRSFQNVRIPNLKGSTNFRNNFIGPMLSLMYSPRCWDLKTVLPSSVVRLEWEKKNLPKDLSSAAEALIHDVIPNPNKIAKGFYKVGPPHEILLEDAEQVVRAYRYSGCSLEVGLLLVRILEDMSKNGSTQEPLVDCVFGKGLMCLGDLESPIGFDSKPPSENLQNSAYRPSSVNNAANRPSGPKNCAPTSMNPQYGQNWFIKAMVDHFKKSKLLGEFNRSHEFVFQYAAIMMTPSKHYLTIFEGSNKPENSDYFSSLRELLELFSKLTVPKDDEDDFMPPLNLLRYVIEPSQDLMESIRGGATTQPEGLIGLDDFFMHCEKMVTHKKFLVVCNLRSGSYLNAGRIAQSLVKDDPSLDIIDDFLRTLSCDLKPSDVVDALLEMMPFLGWLGGYIGNDGINVSYDIDMLEGVWEDTPPENIKLVAGWDMKRLEKMVHTSRVLKTTTPRSARLKVLHKIATYRKSLVDICMAVGGGKAAKAAYILNEGVDSFANLSKELGQAHANCFAKECAVTIKEVGPQMMLRRFELAGAQGWGVGEPLLCSGTLGEEDGAIAAATCLRPLRFDRKTTFSILFDNPSGCKDTSGHKLAPNFSALSLKHKSCAIACASECVFVNLFGLGDQQPGMSDWKFDMRQWVEWQDAMHELLKKIKKAKVKGKTKLIEAKVMSWFEDPSLKRWRAVDSVARKECMVPVLKQVIKRFLALDVLENYRWVGNLSEPKYVPSSLVRDYVTGKEKTYWLDWMLILAGEDDLHGEELATEFGNKLFEFGCDLLTGYKVIVSKSSGGSGGLPCLSPHIDELFGKKYRQNLLTLEEHKQNQLGTCVFDSLRDSVSWVAKLAFHELTIYDKILSKTHTPMAPDFLALLSLNKSASKTPNEFRGEEDPKFHKVNSGLLAHFKPLLLKHLGAQANQVLSSRLLTNQVSAKVKVMMLFTLKRIRAFCVEAGDEGDKVWKTFIREHIFSMKSKKPYLKALIQWKKENDW</sequence>
<dbReference type="OrthoDB" id="266020at2759"/>
<feature type="compositionally biased region" description="Polar residues" evidence="5">
    <location>
        <begin position="1846"/>
        <end position="1865"/>
    </location>
</feature>
<evidence type="ECO:0000256" key="1">
    <source>
        <dbReference type="ARBA" id="ARBA00022723"/>
    </source>
</evidence>
<feature type="region of interest" description="Disordered" evidence="5">
    <location>
        <begin position="205"/>
        <end position="273"/>
    </location>
</feature>
<feature type="compositionally biased region" description="Low complexity" evidence="5">
    <location>
        <begin position="209"/>
        <end position="224"/>
    </location>
</feature>
<gene>
    <name evidence="7" type="ORF">TrCOL_g8063</name>
</gene>
<keyword evidence="3" id="KW-0862">Zinc</keyword>
<evidence type="ECO:0000256" key="4">
    <source>
        <dbReference type="PROSITE-ProRule" id="PRU00322"/>
    </source>
</evidence>
<dbReference type="PROSITE" id="PS50199">
    <property type="entry name" value="ZF_RANBP2_2"/>
    <property type="match status" value="1"/>
</dbReference>
<dbReference type="Proteomes" id="UP001165065">
    <property type="component" value="Unassembled WGS sequence"/>
</dbReference>
<proteinExistence type="predicted"/>
<feature type="compositionally biased region" description="Basic and acidic residues" evidence="5">
    <location>
        <begin position="1403"/>
        <end position="1413"/>
    </location>
</feature>